<dbReference type="InterPro" id="IPR032675">
    <property type="entry name" value="LRR_dom_sf"/>
</dbReference>
<dbReference type="STRING" id="5364.A0A5C3MMD6"/>
<feature type="compositionally biased region" description="Basic and acidic residues" evidence="1">
    <location>
        <begin position="1"/>
        <end position="12"/>
    </location>
</feature>
<evidence type="ECO:0000313" key="3">
    <source>
        <dbReference type="Proteomes" id="UP000305948"/>
    </source>
</evidence>
<evidence type="ECO:0008006" key="4">
    <source>
        <dbReference type="Google" id="ProtNLM"/>
    </source>
</evidence>
<dbReference type="SUPFAM" id="SSF52047">
    <property type="entry name" value="RNI-like"/>
    <property type="match status" value="1"/>
</dbReference>
<evidence type="ECO:0000313" key="2">
    <source>
        <dbReference type="EMBL" id="TFK46599.1"/>
    </source>
</evidence>
<dbReference type="OrthoDB" id="2447803at2759"/>
<feature type="region of interest" description="Disordered" evidence="1">
    <location>
        <begin position="1"/>
        <end position="20"/>
    </location>
</feature>
<feature type="region of interest" description="Disordered" evidence="1">
    <location>
        <begin position="498"/>
        <end position="538"/>
    </location>
</feature>
<proteinExistence type="predicted"/>
<reference evidence="2 3" key="1">
    <citation type="journal article" date="2019" name="Nat. Ecol. Evol.">
        <title>Megaphylogeny resolves global patterns of mushroom evolution.</title>
        <authorList>
            <person name="Varga T."/>
            <person name="Krizsan K."/>
            <person name="Foldi C."/>
            <person name="Dima B."/>
            <person name="Sanchez-Garcia M."/>
            <person name="Sanchez-Ramirez S."/>
            <person name="Szollosi G.J."/>
            <person name="Szarkandi J.G."/>
            <person name="Papp V."/>
            <person name="Albert L."/>
            <person name="Andreopoulos W."/>
            <person name="Angelini C."/>
            <person name="Antonin V."/>
            <person name="Barry K.W."/>
            <person name="Bougher N.L."/>
            <person name="Buchanan P."/>
            <person name="Buyck B."/>
            <person name="Bense V."/>
            <person name="Catcheside P."/>
            <person name="Chovatia M."/>
            <person name="Cooper J."/>
            <person name="Damon W."/>
            <person name="Desjardin D."/>
            <person name="Finy P."/>
            <person name="Geml J."/>
            <person name="Haridas S."/>
            <person name="Hughes K."/>
            <person name="Justo A."/>
            <person name="Karasinski D."/>
            <person name="Kautmanova I."/>
            <person name="Kiss B."/>
            <person name="Kocsube S."/>
            <person name="Kotiranta H."/>
            <person name="LaButti K.M."/>
            <person name="Lechner B.E."/>
            <person name="Liimatainen K."/>
            <person name="Lipzen A."/>
            <person name="Lukacs Z."/>
            <person name="Mihaltcheva S."/>
            <person name="Morgado L.N."/>
            <person name="Niskanen T."/>
            <person name="Noordeloos M.E."/>
            <person name="Ohm R.A."/>
            <person name="Ortiz-Santana B."/>
            <person name="Ovrebo C."/>
            <person name="Racz N."/>
            <person name="Riley R."/>
            <person name="Savchenko A."/>
            <person name="Shiryaev A."/>
            <person name="Soop K."/>
            <person name="Spirin V."/>
            <person name="Szebenyi C."/>
            <person name="Tomsovsky M."/>
            <person name="Tulloss R.E."/>
            <person name="Uehling J."/>
            <person name="Grigoriev I.V."/>
            <person name="Vagvolgyi C."/>
            <person name="Papp T."/>
            <person name="Martin F.M."/>
            <person name="Miettinen O."/>
            <person name="Hibbett D.S."/>
            <person name="Nagy L.G."/>
        </authorList>
    </citation>
    <scope>NUCLEOTIDE SEQUENCE [LARGE SCALE GENOMIC DNA]</scope>
    <source>
        <strain evidence="2 3">OMC1185</strain>
    </source>
</reference>
<name>A0A5C3MMD6_9AGAM</name>
<evidence type="ECO:0000256" key="1">
    <source>
        <dbReference type="SAM" id="MobiDB-lite"/>
    </source>
</evidence>
<dbReference type="AlphaFoldDB" id="A0A5C3MMD6"/>
<dbReference type="Gene3D" id="3.80.10.10">
    <property type="entry name" value="Ribonuclease Inhibitor"/>
    <property type="match status" value="1"/>
</dbReference>
<dbReference type="Proteomes" id="UP000305948">
    <property type="component" value="Unassembled WGS sequence"/>
</dbReference>
<organism evidence="2 3">
    <name type="scientific">Heliocybe sulcata</name>
    <dbReference type="NCBI Taxonomy" id="5364"/>
    <lineage>
        <taxon>Eukaryota</taxon>
        <taxon>Fungi</taxon>
        <taxon>Dikarya</taxon>
        <taxon>Basidiomycota</taxon>
        <taxon>Agaricomycotina</taxon>
        <taxon>Agaricomycetes</taxon>
        <taxon>Gloeophyllales</taxon>
        <taxon>Gloeophyllaceae</taxon>
        <taxon>Heliocybe</taxon>
    </lineage>
</organism>
<protein>
    <recommendedName>
        <fullName evidence="4">F-box domain-containing protein</fullName>
    </recommendedName>
</protein>
<sequence length="565" mass="64269">MPVIHHGSDEGLRNTSNAPQREQRAALMVPADVQRTICQAIRRNGGDWQNNMYHLALTCKAYNASALDALWERLYTIWPLLTLMYSFKIKKNAKTGEVQATAPMEYNGEDWRRFARYSARVRFLTHREDLAPLDLALVLAITSHMPDHSLVPGLRRLTWRLGPTNQVDSMLCLREFTFRHLECLEISWPDDLPRSIPSMLGALPESAPQLRRLRLSNIFSMKDRFLEPLARLQHLETLELDTLDDSQFEELYTCVRNIKRLAIGFCETDLHVIQATGIFPRLEELTLAESFSRETTPMITHLGSTSLRRLTKLSKYEVASLRDVWSLFTALSPRFASTLTDIRITMHFLASSEELGPDPPQLMRSLEPLLDLTKLQTFELAVHHELDNFVPEFHDADLHAILLAWPHIERLSLLVQFKGLTTDSLVQVARQCNRLEDLRLWRICISSDLDIAATSSACLPGLRALQVRYYESLPSTDELYARFLTRLFPNAEVDLPDDVKGSPAASRRHASPITDGEEDDDAEVHTSDSDGDDLPLDVADIVSDTEGEETLLRLYEESQILISDA</sequence>
<dbReference type="EMBL" id="ML213528">
    <property type="protein sequence ID" value="TFK46599.1"/>
    <property type="molecule type" value="Genomic_DNA"/>
</dbReference>
<keyword evidence="3" id="KW-1185">Reference proteome</keyword>
<gene>
    <name evidence="2" type="ORF">OE88DRAFT_1648375</name>
</gene>
<accession>A0A5C3MMD6</accession>